<feature type="signal peptide" evidence="5">
    <location>
        <begin position="1"/>
        <end position="28"/>
    </location>
</feature>
<dbReference type="SUPFAM" id="SSF49503">
    <property type="entry name" value="Cupredoxins"/>
    <property type="match status" value="1"/>
</dbReference>
<dbReference type="PANTHER" id="PTHR33021:SF234">
    <property type="entry name" value="EARLY NODULIN-LIKE PROTEIN 7"/>
    <property type="match status" value="1"/>
</dbReference>
<name>A0A835ARB5_9POAL</name>
<keyword evidence="8" id="KW-1185">Reference proteome</keyword>
<proteinExistence type="predicted"/>
<evidence type="ECO:0000313" key="7">
    <source>
        <dbReference type="EMBL" id="KAF8670508.1"/>
    </source>
</evidence>
<sequence length="219" mass="22931">MAVAATSRRLLPLAAVLVFTFFLQAAVAQQPADAPGTRYTVGGPDGWRVPPPEVKERYYSDWAANITFYVDNTLEFVYKDDTVIRVGKAGYYHCNETIPGTRPRDGTTVFVLDAPGPAYFASANLDHCNMGQRLMIDVLDPAASGQPPAPSPWSSPPVPAGPWSPPAMSPATSPAGSSPVNAPHFAAVPAPTSSSSSARAVGLVGVVPVVLALVVAVFV</sequence>
<reference evidence="7" key="1">
    <citation type="submission" date="2020-07" db="EMBL/GenBank/DDBJ databases">
        <title>Genome sequence and genetic diversity analysis of an under-domesticated orphan crop, white fonio (Digitaria exilis).</title>
        <authorList>
            <person name="Bennetzen J.L."/>
            <person name="Chen S."/>
            <person name="Ma X."/>
            <person name="Wang X."/>
            <person name="Yssel A.E.J."/>
            <person name="Chaluvadi S.R."/>
            <person name="Johnson M."/>
            <person name="Gangashetty P."/>
            <person name="Hamidou F."/>
            <person name="Sanogo M.D."/>
            <person name="Zwaenepoel A."/>
            <person name="Wallace J."/>
            <person name="Van De Peer Y."/>
            <person name="Van Deynze A."/>
        </authorList>
    </citation>
    <scope>NUCLEOTIDE SEQUENCE</scope>
    <source>
        <tissue evidence="7">Leaves</tissue>
    </source>
</reference>
<evidence type="ECO:0000256" key="2">
    <source>
        <dbReference type="ARBA" id="ARBA00023180"/>
    </source>
</evidence>
<keyword evidence="4" id="KW-0812">Transmembrane</keyword>
<evidence type="ECO:0000256" key="4">
    <source>
        <dbReference type="SAM" id="Phobius"/>
    </source>
</evidence>
<dbReference type="Pfam" id="PF02298">
    <property type="entry name" value="Cu_bind_like"/>
    <property type="match status" value="1"/>
</dbReference>
<dbReference type="FunFam" id="2.60.40.420:FF:000034">
    <property type="entry name" value="Cupredoxin superfamily protein"/>
    <property type="match status" value="1"/>
</dbReference>
<dbReference type="InterPro" id="IPR008972">
    <property type="entry name" value="Cupredoxin"/>
</dbReference>
<gene>
    <name evidence="7" type="ORF">HU200_050527</name>
</gene>
<keyword evidence="2" id="KW-0325">Glycoprotein</keyword>
<dbReference type="InterPro" id="IPR039391">
    <property type="entry name" value="Phytocyanin-like"/>
</dbReference>
<accession>A0A835ARB5</accession>
<dbReference type="Proteomes" id="UP000636709">
    <property type="component" value="Unassembled WGS sequence"/>
</dbReference>
<feature type="transmembrane region" description="Helical" evidence="4">
    <location>
        <begin position="200"/>
        <end position="218"/>
    </location>
</feature>
<dbReference type="GO" id="GO:0005886">
    <property type="term" value="C:plasma membrane"/>
    <property type="evidence" value="ECO:0007669"/>
    <property type="project" value="TreeGrafter"/>
</dbReference>
<keyword evidence="1" id="KW-1015">Disulfide bond</keyword>
<evidence type="ECO:0000256" key="3">
    <source>
        <dbReference type="SAM" id="MobiDB-lite"/>
    </source>
</evidence>
<feature type="domain" description="Phytocyanin" evidence="6">
    <location>
        <begin position="37"/>
        <end position="140"/>
    </location>
</feature>
<dbReference type="Gene3D" id="2.60.40.420">
    <property type="entry name" value="Cupredoxins - blue copper proteins"/>
    <property type="match status" value="1"/>
</dbReference>
<dbReference type="InterPro" id="IPR003245">
    <property type="entry name" value="Phytocyanin_dom"/>
</dbReference>
<dbReference type="PANTHER" id="PTHR33021">
    <property type="entry name" value="BLUE COPPER PROTEIN"/>
    <property type="match status" value="1"/>
</dbReference>
<feature type="region of interest" description="Disordered" evidence="3">
    <location>
        <begin position="141"/>
        <end position="178"/>
    </location>
</feature>
<feature type="compositionally biased region" description="Pro residues" evidence="3">
    <location>
        <begin position="147"/>
        <end position="168"/>
    </location>
</feature>
<keyword evidence="5" id="KW-0732">Signal</keyword>
<organism evidence="7 8">
    <name type="scientific">Digitaria exilis</name>
    <dbReference type="NCBI Taxonomy" id="1010633"/>
    <lineage>
        <taxon>Eukaryota</taxon>
        <taxon>Viridiplantae</taxon>
        <taxon>Streptophyta</taxon>
        <taxon>Embryophyta</taxon>
        <taxon>Tracheophyta</taxon>
        <taxon>Spermatophyta</taxon>
        <taxon>Magnoliopsida</taxon>
        <taxon>Liliopsida</taxon>
        <taxon>Poales</taxon>
        <taxon>Poaceae</taxon>
        <taxon>PACMAD clade</taxon>
        <taxon>Panicoideae</taxon>
        <taxon>Panicodae</taxon>
        <taxon>Paniceae</taxon>
        <taxon>Anthephorinae</taxon>
        <taxon>Digitaria</taxon>
    </lineage>
</organism>
<keyword evidence="4" id="KW-1133">Transmembrane helix</keyword>
<dbReference type="OrthoDB" id="1933543at2759"/>
<dbReference type="PROSITE" id="PS51485">
    <property type="entry name" value="PHYTOCYANIN"/>
    <property type="match status" value="1"/>
</dbReference>
<evidence type="ECO:0000313" key="8">
    <source>
        <dbReference type="Proteomes" id="UP000636709"/>
    </source>
</evidence>
<feature type="compositionally biased region" description="Low complexity" evidence="3">
    <location>
        <begin position="169"/>
        <end position="178"/>
    </location>
</feature>
<feature type="chain" id="PRO_5032396013" description="Phytocyanin domain-containing protein" evidence="5">
    <location>
        <begin position="29"/>
        <end position="219"/>
    </location>
</feature>
<dbReference type="AlphaFoldDB" id="A0A835ARB5"/>
<evidence type="ECO:0000256" key="1">
    <source>
        <dbReference type="ARBA" id="ARBA00023157"/>
    </source>
</evidence>
<evidence type="ECO:0000259" key="6">
    <source>
        <dbReference type="PROSITE" id="PS51485"/>
    </source>
</evidence>
<protein>
    <recommendedName>
        <fullName evidence="6">Phytocyanin domain-containing protein</fullName>
    </recommendedName>
</protein>
<keyword evidence="4" id="KW-0472">Membrane</keyword>
<dbReference type="EMBL" id="JACEFO010002254">
    <property type="protein sequence ID" value="KAF8670508.1"/>
    <property type="molecule type" value="Genomic_DNA"/>
</dbReference>
<dbReference type="GO" id="GO:0009055">
    <property type="term" value="F:electron transfer activity"/>
    <property type="evidence" value="ECO:0007669"/>
    <property type="project" value="InterPro"/>
</dbReference>
<evidence type="ECO:0000256" key="5">
    <source>
        <dbReference type="SAM" id="SignalP"/>
    </source>
</evidence>
<comment type="caution">
    <text evidence="7">The sequence shown here is derived from an EMBL/GenBank/DDBJ whole genome shotgun (WGS) entry which is preliminary data.</text>
</comment>